<dbReference type="EMBL" id="JAAMOB010000002">
    <property type="protein sequence ID" value="KAF4117620.1"/>
    <property type="molecule type" value="Genomic_DNA"/>
</dbReference>
<dbReference type="Proteomes" id="UP000579812">
    <property type="component" value="Unassembled WGS sequence"/>
</dbReference>
<keyword evidence="1 2" id="KW-0728">SH3 domain</keyword>
<protein>
    <recommendedName>
        <fullName evidence="3">SH3 domain-containing protein</fullName>
    </recommendedName>
</protein>
<evidence type="ECO:0000256" key="1">
    <source>
        <dbReference type="ARBA" id="ARBA00022443"/>
    </source>
</evidence>
<reference evidence="4 5" key="1">
    <citation type="submission" date="2020-04" db="EMBL/GenBank/DDBJ databases">
        <title>Chromosome-level genome assembly of a cyprinid fish Onychostoma macrolepis by integration of Nanopore Sequencing, Bionano and Hi-C technology.</title>
        <authorList>
            <person name="Wang D."/>
        </authorList>
    </citation>
    <scope>NUCLEOTIDE SEQUENCE [LARGE SCALE GENOMIC DNA]</scope>
    <source>
        <strain evidence="4">SWU-2019</strain>
        <tissue evidence="4">Muscle</tissue>
    </source>
</reference>
<proteinExistence type="predicted"/>
<evidence type="ECO:0000313" key="5">
    <source>
        <dbReference type="Proteomes" id="UP000579812"/>
    </source>
</evidence>
<evidence type="ECO:0000259" key="3">
    <source>
        <dbReference type="PROSITE" id="PS50002"/>
    </source>
</evidence>
<dbReference type="Pfam" id="PF14604">
    <property type="entry name" value="SH3_9"/>
    <property type="match status" value="1"/>
</dbReference>
<dbReference type="SUPFAM" id="SSF50044">
    <property type="entry name" value="SH3-domain"/>
    <property type="match status" value="1"/>
</dbReference>
<feature type="domain" description="SH3" evidence="3">
    <location>
        <begin position="32"/>
        <end position="92"/>
    </location>
</feature>
<organism evidence="4 5">
    <name type="scientific">Onychostoma macrolepis</name>
    <dbReference type="NCBI Taxonomy" id="369639"/>
    <lineage>
        <taxon>Eukaryota</taxon>
        <taxon>Metazoa</taxon>
        <taxon>Chordata</taxon>
        <taxon>Craniata</taxon>
        <taxon>Vertebrata</taxon>
        <taxon>Euteleostomi</taxon>
        <taxon>Actinopterygii</taxon>
        <taxon>Neopterygii</taxon>
        <taxon>Teleostei</taxon>
        <taxon>Ostariophysi</taxon>
        <taxon>Cypriniformes</taxon>
        <taxon>Cyprinidae</taxon>
        <taxon>Acrossocheilinae</taxon>
        <taxon>Onychostoma</taxon>
    </lineage>
</organism>
<dbReference type="AlphaFoldDB" id="A0A7J6DEF9"/>
<dbReference type="InterPro" id="IPR036028">
    <property type="entry name" value="SH3-like_dom_sf"/>
</dbReference>
<evidence type="ECO:0000256" key="2">
    <source>
        <dbReference type="PROSITE-ProRule" id="PRU00192"/>
    </source>
</evidence>
<dbReference type="CDD" id="cd00174">
    <property type="entry name" value="SH3"/>
    <property type="match status" value="1"/>
</dbReference>
<name>A0A7J6DEF9_9TELE</name>
<gene>
    <name evidence="4" type="ORF">G5714_002173</name>
</gene>
<dbReference type="SMART" id="SM00326">
    <property type="entry name" value="SH3"/>
    <property type="match status" value="1"/>
</dbReference>
<accession>A0A7J6DEF9</accession>
<evidence type="ECO:0000313" key="4">
    <source>
        <dbReference type="EMBL" id="KAF4117620.1"/>
    </source>
</evidence>
<dbReference type="InterPro" id="IPR001452">
    <property type="entry name" value="SH3_domain"/>
</dbReference>
<sequence length="167" mass="18670">MQQIYTQSHEEFEVFTTVLSPQVCRKRVILKHQGEMVVVTADYSADCDEELCVRAGDVVLLLYQENADWCYIRLQNGKEGYLPTACFTTKQEPLRPIVTQATQNFTQASSNDRSGCSGGRSLKLLRRASLSGVPGSPRLLQRLLSRRRSDGHAVRSVGSINPAFHPD</sequence>
<comment type="caution">
    <text evidence="4">The sequence shown here is derived from an EMBL/GenBank/DDBJ whole genome shotgun (WGS) entry which is preliminary data.</text>
</comment>
<dbReference type="Gene3D" id="2.30.30.40">
    <property type="entry name" value="SH3 Domains"/>
    <property type="match status" value="1"/>
</dbReference>
<dbReference type="PROSITE" id="PS50002">
    <property type="entry name" value="SH3"/>
    <property type="match status" value="1"/>
</dbReference>
<keyword evidence="5" id="KW-1185">Reference proteome</keyword>